<evidence type="ECO:0000313" key="8">
    <source>
        <dbReference type="Proteomes" id="UP000763447"/>
    </source>
</evidence>
<dbReference type="EMBL" id="JAAXLJ010000038">
    <property type="protein sequence ID" value="NLR19622.1"/>
    <property type="molecule type" value="Genomic_DNA"/>
</dbReference>
<sequence>MASITKRGNNYNVRIFDAESGKRVSQSFPTKKMAQVWANKIELKKFSGIGVVQSQDTLPEYMHGWFKTFKEPTISNTTKKRYLNTLKVVDENWEGQKISEITRTQYQRFLNRFGKHHSLASSQKLHSQIRASIRDAMDDGIITNDFTKRARISGSAGKNEADKYLDKPDMESLITELKRDVNATHPSKTMALVSLYTGARYEEVAALQWSDISEKFGTVNISKAWDADEEDFKPTKNDQSNRTVPVNKGFFDFMYQYWTSFQQVAAPDPHDLIFVTPHGKVPTSTAVNNMLHAALKRIGAKQISFHGLRHTHASYLIYSGISLYAISKHLGHANFNVTLSTYSHIFSELESRENKNLISALNSLAPNWNKGKSAGNKRSVISSFSR</sequence>
<keyword evidence="8" id="KW-1185">Reference proteome</keyword>
<comment type="similarity">
    <text evidence="1">Belongs to the 'phage' integrase family.</text>
</comment>
<evidence type="ECO:0000256" key="1">
    <source>
        <dbReference type="ARBA" id="ARBA00008857"/>
    </source>
</evidence>
<dbReference type="Pfam" id="PF00589">
    <property type="entry name" value="Phage_integrase"/>
    <property type="match status" value="1"/>
</dbReference>
<dbReference type="CDD" id="cd01189">
    <property type="entry name" value="INT_ICEBs1_C_like"/>
    <property type="match status" value="1"/>
</dbReference>
<keyword evidence="3" id="KW-0233">DNA recombination</keyword>
<evidence type="ECO:0000256" key="4">
    <source>
        <dbReference type="PROSITE-ProRule" id="PRU01248"/>
    </source>
</evidence>
<dbReference type="Proteomes" id="UP000763447">
    <property type="component" value="Unassembled WGS sequence"/>
</dbReference>
<evidence type="ECO:0000313" key="7">
    <source>
        <dbReference type="EMBL" id="NLR19622.1"/>
    </source>
</evidence>
<feature type="domain" description="Core-binding (CB)" evidence="6">
    <location>
        <begin position="56"/>
        <end position="137"/>
    </location>
</feature>
<evidence type="ECO:0000256" key="2">
    <source>
        <dbReference type="ARBA" id="ARBA00023125"/>
    </source>
</evidence>
<dbReference type="InterPro" id="IPR013762">
    <property type="entry name" value="Integrase-like_cat_sf"/>
</dbReference>
<feature type="domain" description="Tyr recombinase" evidence="5">
    <location>
        <begin position="160"/>
        <end position="356"/>
    </location>
</feature>
<dbReference type="Gene3D" id="1.10.443.10">
    <property type="entry name" value="Intergrase catalytic core"/>
    <property type="match status" value="1"/>
</dbReference>
<dbReference type="SUPFAM" id="SSF56349">
    <property type="entry name" value="DNA breaking-rejoining enzymes"/>
    <property type="match status" value="1"/>
</dbReference>
<reference evidence="7 8" key="1">
    <citation type="submission" date="2020-04" db="EMBL/GenBank/DDBJ databases">
        <title>A novel species of genus Lactobacillus that was isolated from fermented food Zha-chili.</title>
        <authorList>
            <person name="Zhang Z."/>
        </authorList>
    </citation>
    <scope>NUCLEOTIDE SEQUENCE [LARGE SCALE GENOMIC DNA]</scope>
    <source>
        <strain evidence="8">HBUAS51383</strain>
    </source>
</reference>
<dbReference type="PROSITE" id="PS51898">
    <property type="entry name" value="TYR_RECOMBINASE"/>
    <property type="match status" value="1"/>
</dbReference>
<name>A0ABX1L081_9LACO</name>
<dbReference type="InterPro" id="IPR050090">
    <property type="entry name" value="Tyrosine_recombinase_XerCD"/>
</dbReference>
<dbReference type="Gene3D" id="1.10.150.130">
    <property type="match status" value="1"/>
</dbReference>
<dbReference type="PROSITE" id="PS51900">
    <property type="entry name" value="CB"/>
    <property type="match status" value="1"/>
</dbReference>
<keyword evidence="2 4" id="KW-0238">DNA-binding</keyword>
<evidence type="ECO:0000256" key="3">
    <source>
        <dbReference type="ARBA" id="ARBA00023172"/>
    </source>
</evidence>
<accession>A0ABX1L081</accession>
<dbReference type="InterPro" id="IPR002104">
    <property type="entry name" value="Integrase_catalytic"/>
</dbReference>
<comment type="caution">
    <text evidence="7">The sequence shown here is derived from an EMBL/GenBank/DDBJ whole genome shotgun (WGS) entry which is preliminary data.</text>
</comment>
<dbReference type="InterPro" id="IPR010998">
    <property type="entry name" value="Integrase_recombinase_N"/>
</dbReference>
<dbReference type="PANTHER" id="PTHR30349">
    <property type="entry name" value="PHAGE INTEGRASE-RELATED"/>
    <property type="match status" value="1"/>
</dbReference>
<dbReference type="InterPro" id="IPR044068">
    <property type="entry name" value="CB"/>
</dbReference>
<evidence type="ECO:0000259" key="6">
    <source>
        <dbReference type="PROSITE" id="PS51900"/>
    </source>
</evidence>
<dbReference type="InterPro" id="IPR011010">
    <property type="entry name" value="DNA_brk_join_enz"/>
</dbReference>
<dbReference type="RefSeq" id="WP_168926163.1">
    <property type="nucleotide sequence ID" value="NZ_JAAXLJ010000038.1"/>
</dbReference>
<gene>
    <name evidence="7" type="ORF">HC026_12065</name>
</gene>
<protein>
    <submittedName>
        <fullName evidence="7">Site-specific integrase</fullName>
    </submittedName>
</protein>
<organism evidence="7 8">
    <name type="scientific">Secundilactobacillus angelensis</name>
    <dbReference type="NCBI Taxonomy" id="2722706"/>
    <lineage>
        <taxon>Bacteria</taxon>
        <taxon>Bacillati</taxon>
        <taxon>Bacillota</taxon>
        <taxon>Bacilli</taxon>
        <taxon>Lactobacillales</taxon>
        <taxon>Lactobacillaceae</taxon>
        <taxon>Secundilactobacillus</taxon>
    </lineage>
</organism>
<proteinExistence type="inferred from homology"/>
<dbReference type="PANTHER" id="PTHR30349:SF64">
    <property type="entry name" value="PROPHAGE INTEGRASE INTD-RELATED"/>
    <property type="match status" value="1"/>
</dbReference>
<evidence type="ECO:0000259" key="5">
    <source>
        <dbReference type="PROSITE" id="PS51898"/>
    </source>
</evidence>